<dbReference type="PRINTS" id="PR00081">
    <property type="entry name" value="GDHRDH"/>
</dbReference>
<name>A0A0F6RBG3_9GAMM</name>
<dbReference type="PROSITE" id="PS00061">
    <property type="entry name" value="ADH_SHORT"/>
    <property type="match status" value="1"/>
</dbReference>
<dbReference type="Pfam" id="PF00106">
    <property type="entry name" value="adh_short"/>
    <property type="match status" value="1"/>
</dbReference>
<dbReference type="RefSeq" id="WP_046560713.1">
    <property type="nucleotide sequence ID" value="NZ_CP010975.1"/>
</dbReference>
<sequence>MDFSQSKALISGGASGLGLTTAKHIIAAGGKVALLDINQEQGDAVAKELGDNAIFIATDISKEQQVEDAADKAAEFMGGINLAVGCAGVLGAGLIHSKKGPMPADYFQKVVDINLVGSFLLTRAASRHMQDNEEVNGERGVIVHTASIAAYEGQIGQTAYSATKSAIVGMVLPLAREFARIKVRVMAVAPGVFETPMMEKITPEVCEQIAAGIPNPSRFGTPEEYAKLVQHIVENAYLNGTTIRLDAAARLQ</sequence>
<dbReference type="InterPro" id="IPR002347">
    <property type="entry name" value="SDR_fam"/>
</dbReference>
<comment type="similarity">
    <text evidence="2">Belongs to the short-chain dehydrogenases/reductases (SDR) family.</text>
</comment>
<dbReference type="InterPro" id="IPR036291">
    <property type="entry name" value="NAD(P)-bd_dom_sf"/>
</dbReference>
<dbReference type="EMBL" id="CP010975">
    <property type="protein sequence ID" value="AKE51533.1"/>
    <property type="molecule type" value="Genomic_DNA"/>
</dbReference>
<protein>
    <submittedName>
        <fullName evidence="3">Short-chain dehydrogenase/reductase SDR</fullName>
    </submittedName>
</protein>
<dbReference type="HOGENOM" id="CLU_010194_42_0_6"/>
<dbReference type="PANTHER" id="PTHR43658:SF8">
    <property type="entry name" value="17-BETA-HYDROXYSTEROID DEHYDROGENASE 14-RELATED"/>
    <property type="match status" value="1"/>
</dbReference>
<dbReference type="SUPFAM" id="SSF51735">
    <property type="entry name" value="NAD(P)-binding Rossmann-fold domains"/>
    <property type="match status" value="1"/>
</dbReference>
<dbReference type="OrthoDB" id="9794138at2"/>
<evidence type="ECO:0000256" key="2">
    <source>
        <dbReference type="RuleBase" id="RU000363"/>
    </source>
</evidence>
<dbReference type="InterPro" id="IPR020904">
    <property type="entry name" value="Sc_DH/Rdtase_CS"/>
</dbReference>
<accession>A0A0F6RBG3</accession>
<dbReference type="PANTHER" id="PTHR43658">
    <property type="entry name" value="SHORT-CHAIN DEHYDROGENASE/REDUCTASE"/>
    <property type="match status" value="1"/>
</dbReference>
<reference evidence="3 4" key="1">
    <citation type="submission" date="2015-02" db="EMBL/GenBank/DDBJ databases">
        <title>Complete genome sequence of Kangiella geojedonensis strain YCS-5T.</title>
        <authorList>
            <person name="Kim K.M."/>
        </authorList>
    </citation>
    <scope>NUCLEOTIDE SEQUENCE [LARGE SCALE GENOMIC DNA]</scope>
    <source>
        <strain evidence="3 4">YCS-5</strain>
    </source>
</reference>
<dbReference type="KEGG" id="kge:TQ33_0552"/>
<proteinExistence type="inferred from homology"/>
<dbReference type="STRING" id="914150.TQ33_0552"/>
<organism evidence="3 4">
    <name type="scientific">Kangiella geojedonensis</name>
    <dbReference type="NCBI Taxonomy" id="914150"/>
    <lineage>
        <taxon>Bacteria</taxon>
        <taxon>Pseudomonadati</taxon>
        <taxon>Pseudomonadota</taxon>
        <taxon>Gammaproteobacteria</taxon>
        <taxon>Kangiellales</taxon>
        <taxon>Kangiellaceae</taxon>
        <taxon>Kangiella</taxon>
    </lineage>
</organism>
<evidence type="ECO:0000313" key="3">
    <source>
        <dbReference type="EMBL" id="AKE51533.1"/>
    </source>
</evidence>
<evidence type="ECO:0000256" key="1">
    <source>
        <dbReference type="ARBA" id="ARBA00023002"/>
    </source>
</evidence>
<dbReference type="AlphaFoldDB" id="A0A0F6RBG3"/>
<keyword evidence="1" id="KW-0560">Oxidoreductase</keyword>
<dbReference type="Gene3D" id="3.40.50.720">
    <property type="entry name" value="NAD(P)-binding Rossmann-like Domain"/>
    <property type="match status" value="1"/>
</dbReference>
<gene>
    <name evidence="3" type="ORF">TQ33_0552</name>
</gene>
<evidence type="ECO:0000313" key="4">
    <source>
        <dbReference type="Proteomes" id="UP000034071"/>
    </source>
</evidence>
<dbReference type="Proteomes" id="UP000034071">
    <property type="component" value="Chromosome"/>
</dbReference>
<keyword evidence="4" id="KW-1185">Reference proteome</keyword>
<dbReference type="GO" id="GO:0016491">
    <property type="term" value="F:oxidoreductase activity"/>
    <property type="evidence" value="ECO:0007669"/>
    <property type="project" value="UniProtKB-KW"/>
</dbReference>
<dbReference type="PRINTS" id="PR00080">
    <property type="entry name" value="SDRFAMILY"/>
</dbReference>